<accession>A0A1I4DVK8</accession>
<dbReference type="Proteomes" id="UP000323300">
    <property type="component" value="Unassembled WGS sequence"/>
</dbReference>
<evidence type="ECO:0000256" key="1">
    <source>
        <dbReference type="SAM" id="Phobius"/>
    </source>
</evidence>
<sequence>MSHYPLSSLRYLLPARADKARDSRPQFAVSDLILGMVIVLAISALCVEGAAYLVSAMQIENPGQFQ</sequence>
<name>A0A1I4DVK8_9HYPH</name>
<gene>
    <name evidence="2" type="ORF">SAMN04488498_11957</name>
</gene>
<reference evidence="2 3" key="1">
    <citation type="submission" date="2016-10" db="EMBL/GenBank/DDBJ databases">
        <authorList>
            <person name="Varghese N."/>
            <person name="Submissions S."/>
        </authorList>
    </citation>
    <scope>NUCLEOTIDE SEQUENCE [LARGE SCALE GENOMIC DNA]</scope>
    <source>
        <strain evidence="2 3">DSM 21822</strain>
    </source>
</reference>
<keyword evidence="3" id="KW-1185">Reference proteome</keyword>
<protein>
    <submittedName>
        <fullName evidence="2">Uncharacterized protein</fullName>
    </submittedName>
</protein>
<keyword evidence="1" id="KW-1133">Transmembrane helix</keyword>
<evidence type="ECO:0000313" key="2">
    <source>
        <dbReference type="EMBL" id="SFK96106.1"/>
    </source>
</evidence>
<proteinExistence type="predicted"/>
<keyword evidence="1" id="KW-0812">Transmembrane</keyword>
<dbReference type="AlphaFoldDB" id="A0A1I4DVK8"/>
<feature type="transmembrane region" description="Helical" evidence="1">
    <location>
        <begin position="32"/>
        <end position="54"/>
    </location>
</feature>
<evidence type="ECO:0000313" key="3">
    <source>
        <dbReference type="Proteomes" id="UP000323300"/>
    </source>
</evidence>
<keyword evidence="1" id="KW-0472">Membrane</keyword>
<dbReference type="RefSeq" id="WP_149762696.1">
    <property type="nucleotide sequence ID" value="NZ_BSPE01000062.1"/>
</dbReference>
<dbReference type="EMBL" id="FOSL01000019">
    <property type="protein sequence ID" value="SFK96106.1"/>
    <property type="molecule type" value="Genomic_DNA"/>
</dbReference>
<organism evidence="2 3">
    <name type="scientific">Neomesorhizobium albiziae</name>
    <dbReference type="NCBI Taxonomy" id="335020"/>
    <lineage>
        <taxon>Bacteria</taxon>
        <taxon>Pseudomonadati</taxon>
        <taxon>Pseudomonadota</taxon>
        <taxon>Alphaproteobacteria</taxon>
        <taxon>Hyphomicrobiales</taxon>
        <taxon>Phyllobacteriaceae</taxon>
        <taxon>Neomesorhizobium</taxon>
    </lineage>
</organism>